<gene>
    <name evidence="1" type="ORF">BLA23254_03853</name>
</gene>
<evidence type="ECO:0000313" key="2">
    <source>
        <dbReference type="Proteomes" id="UP000494218"/>
    </source>
</evidence>
<name>A0A6P2M9I8_BURL3</name>
<evidence type="ECO:0000313" key="1">
    <source>
        <dbReference type="EMBL" id="VWB81711.1"/>
    </source>
</evidence>
<accession>A0A6P2M9I8</accession>
<sequence>MKPIERFTLETHGGPYETWPSRTHVLVNGVRSGLTVSGYVLLRQFETPSAYLLVTDYDCPFEEAVTFTLVSKDPLKERARRTVGAMYASCHLDDMTWADDRHFSATFVGIDGRWDFTIRGRSVPFVLPRLGLRQVPERRRDDDPRSPDGV</sequence>
<proteinExistence type="predicted"/>
<dbReference type="EMBL" id="CABVPW010000018">
    <property type="protein sequence ID" value="VWB81711.1"/>
    <property type="molecule type" value="Genomic_DNA"/>
</dbReference>
<dbReference type="RefSeq" id="WP_175032628.1">
    <property type="nucleotide sequence ID" value="NZ_CABVPW010000018.1"/>
</dbReference>
<protein>
    <submittedName>
        <fullName evidence="1">Uncharacterized protein</fullName>
    </submittedName>
</protein>
<dbReference type="Proteomes" id="UP000494218">
    <property type="component" value="Unassembled WGS sequence"/>
</dbReference>
<reference evidence="1 2" key="1">
    <citation type="submission" date="2019-09" db="EMBL/GenBank/DDBJ databases">
        <authorList>
            <person name="Depoorter E."/>
        </authorList>
    </citation>
    <scope>NUCLEOTIDE SEQUENCE [LARGE SCALE GENOMIC DNA]</scope>
    <source>
        <strain evidence="1">LMG 23254</strain>
    </source>
</reference>
<organism evidence="1 2">
    <name type="scientific">Burkholderia lata (strain ATCC 17760 / DSM 23089 / LMG 22485 / NCIMB 9086 / R18194 / 383)</name>
    <dbReference type="NCBI Taxonomy" id="482957"/>
    <lineage>
        <taxon>Bacteria</taxon>
        <taxon>Pseudomonadati</taxon>
        <taxon>Pseudomonadota</taxon>
        <taxon>Betaproteobacteria</taxon>
        <taxon>Burkholderiales</taxon>
        <taxon>Burkholderiaceae</taxon>
        <taxon>Burkholderia</taxon>
        <taxon>Burkholderia cepacia complex</taxon>
    </lineage>
</organism>
<dbReference type="AlphaFoldDB" id="A0A6P2M9I8"/>